<protein>
    <submittedName>
        <fullName evidence="9">Non-ribosomal peptide synthetase</fullName>
        <ecNumber evidence="9">5.1.1.11</ecNumber>
    </submittedName>
</protein>
<dbReference type="InterPro" id="IPR036736">
    <property type="entry name" value="ACP-like_sf"/>
</dbReference>
<keyword evidence="10" id="KW-1185">Reference proteome</keyword>
<dbReference type="SMART" id="SM00824">
    <property type="entry name" value="PKS_TE"/>
    <property type="match status" value="1"/>
</dbReference>
<feature type="domain" description="Carrier" evidence="8">
    <location>
        <begin position="1207"/>
        <end position="1282"/>
    </location>
</feature>
<feature type="domain" description="Carrier" evidence="8">
    <location>
        <begin position="2270"/>
        <end position="2345"/>
    </location>
</feature>
<dbReference type="FunFam" id="3.40.50.980:FF:000001">
    <property type="entry name" value="Non-ribosomal peptide synthetase"/>
    <property type="match status" value="3"/>
</dbReference>
<accession>A0A379LX97</accession>
<dbReference type="EMBL" id="UGVI01000001">
    <property type="protein sequence ID" value="SUE14156.1"/>
    <property type="molecule type" value="Genomic_DNA"/>
</dbReference>
<name>A0A379LX97_9NOCA</name>
<dbReference type="InterPro" id="IPR010071">
    <property type="entry name" value="AA_adenyl_dom"/>
</dbReference>
<dbReference type="CDD" id="cd17643">
    <property type="entry name" value="A_NRPS_Cytc1-like"/>
    <property type="match status" value="1"/>
</dbReference>
<dbReference type="Gene3D" id="3.30.559.30">
    <property type="entry name" value="Nonribosomal peptide synthetase, condensation domain"/>
    <property type="match status" value="8"/>
</dbReference>
<dbReference type="NCBIfam" id="NF004282">
    <property type="entry name" value="PRK05691.1"/>
    <property type="match status" value="8"/>
</dbReference>
<dbReference type="FunFam" id="3.30.300.30:FF:000010">
    <property type="entry name" value="Enterobactin synthetase component F"/>
    <property type="match status" value="1"/>
</dbReference>
<evidence type="ECO:0000256" key="7">
    <source>
        <dbReference type="SAM" id="MobiDB-lite"/>
    </source>
</evidence>
<sequence length="7356" mass="786561">MSLRHRRPQIPAGAFPLSSAQRAIWFAQQLAPEVPVCIAQYVDLRGAPDLDLLRRCGYRAGAEFQSAYLRVVDVDGEPVQYVDPAVEERTEIPLLDFRGHPDPMAAAHAWMTADYATPVDLATDLLVNMTLLQVADDRFLWYARIHHVALDGFAAMTMVNRIAALYTAQVQGREPAPSRAADLRALYDWDREYRTSERYRTDRDYWIERVAGLEDGSTLARRDAPTAAVSLLSSRTLPDALVDALTAVDDEPGLSSTAAVVAAFACYLARLTGRDDVMINLPVFARTTAVARRSGGMLVNTAPLRIFLDPGDTRTDLVRRVQLELTGALRHQRFSLEDIRRETGAAGDPHRYAGPMVNVMLFRQEIVLGDIRGEFHIMTSGPVEDLLVNIYQSGDPARTYLDFRGNPHRYDEDELHTHHDRFVDLLGEFLRSAPGRAVTAIHPASVALAEQRRRAAATADYWRKQLAGAPDRSELPRPVTAPATDTPADVEDRLAVTAAALAARFAPADDDAPDAPDATVAAVLHAATAVLTARLTGHDDVLLGVARDGEVLPLRIDIDPAEPFAELVRRVRTLGEQLTAHADVDPAVLTRLAPSVPVVLSLDDPTPHTEAMAAAVHMAIDTSDTVLRVRTGYRPDQVDAGTALTTGRRLGRALTAVLTDPWLPTGDLPFVGGDEVAGLVPAHGDPARSAQTLPEILGAVAAVVPDTDAVVCEDRRLTYRELDEWSNRLARVLVAAGAGPETFVAVGIVRSVESVAVIWAVAKSGAAFVPVDPNYPAERIEYMLTDCRALLGLTTAAHRDELPDTVPWLVLDDPDLDARIGQASADPITDDDRPATLLFDHPAYLIYTSGSTGRPKGVVVPHRGLANLSATLHTRLAPPPAARVSHFSSPSFDASIFEYMTAFGIGATLVVVPAHVYGGAELGAVLRDEHVTHLFSTPAALASVDPTELGCEVVTVAGETCPPELVTRWAPGRRMFNAYGPTETTIVCNITDTLKPGERITIGSPVCGIDELILDGRLHPVPVGVAGELYIAGPGVTRGYLHRPGLTATRFVADPFGPPGSRMYRTGDVSRWHLSGGDRAARSGRDRPPTVEYLGRSDFQVKIRGFRIELGEIDAALSDQDGIAFAVTLGRTAPSGEPMLVSYLLPEPGYGLDSEAVLAALGQRLPAHMVPAAVVVLDEIPLTAVGKLDRTALPEPVFGGTGGGAAAAMSPTETVLAAIFADRLGVAEVGADDSFFELGGNSLVATRVISRINDAFGTDLGVRALFEAPTVRALAANLPAGDDVDRPAPTPVLPRPHPVPVSAAQQRLWFVDQLDPTSAAYNIPVALRLRGHLDPAALLAATTDVLARHEALRTVYPATPAGPIQQVLPVDALAVDLTPTPTTDLDGDVAAVVAAGFDVTVDPPLRMRLFRIADDEHVLAVVVHHIAADGASLAPLSRDLVTAYAARAAGTAPDWAPLPLQYADYTLWFAQLLGDIDDPASRAARQLEYWREILAGAPELLALPTDRPRPPQQSFRGAGVDVEIDPGLFGRIRQLAHAHTATEFMVVHAALAVLLARLSGGDDIVVGSPVAGRSHRHLDDLVGMFVNTVALRTAVPAELPFAEFLTTVRDTDLTAFAHTDLPFDRLVDAVVPARSAAYSPLFQVMLAFADTTGAHLTLPGLDVDITEIDTHTTKFDLHLQLGAVADDTGRTTGLRGALSYATDLFDPRTATAITERLVRLLETVTADPAVPVGDVDLLTADERRTVLEMWNATTADTGPITTLGAVFAAQVAATPHAPAVTVDGRTLGYADFDAVTNRLGRRLLRAGAGPDRVIALAVPRSLELLVGMYAIVKSGAAYLPLDPEHPTERLRYVLDTAAPVAVLTTGDVAAVVPDTGAEMLRLDRLDLDDESPAALTPADRPEPAGAHLAYVIFTSGSTGRPKGVAVPHAAIVNRLRWMQHSYPLTATDTVVQKTPATFDVSVWEFFWPLQVGARLVVAAPGGHRDPGYLLRLFAEERVTVAHFVPSMLAVFVDALHRHDRKPITLRHVFASGEALPAETAAALREALPPTALHNLYGPTEAAVDVTAWTSTDTDHGAVPIGRPVWNTRTHVLDARLHPVPAGAAGELYLAGIQLARGYLHRPGLSADRFVADPYGAPGERMYRTGDLATRRADGTLMYLGRTDFQVKIRGLRIELGEIEQVLRARAEIGQAVVLVHHGADDRLTGYLVPTPGRSIDTTAVTADLAARLPDYMVPAALVVLDALPVGPNGKLDRAALPAPPAATAAGGYRAPRTPTEQLVATVFADLLDVGPVGADDHFLDLGGTSLLAMRAAARLAADTGSDLGIREIFDHPVVADLAAHLDRPDRADAGRGAPVAGPRPDPIPLSPAQQRMWFVNQFDTTSPAYNIAVALRLSGRLDQAALYHAIGDVVARHESLRTRYPLTDDGPVQVVVPAAAAVPDLVVLTVDDGTEVDDTDLDSRLTPILAAGFDVATEIPIRIRVLALSEDEHVLVLVAHHIAADGFSMGPLARDVIAAYSARHDGQTPQWPPLPAQYVDYTLWQHRVLGDDTDPASLAAAQLRFWRDTLDDAPDLLELPLDRPRPVQPSRRGARIPFTLDAAAHRRLLDIARAHDASVFMLVHAALTVLLARLSGSDDIVVGTPVAGRGHRALDDLVGMFVNTVVLRTRVDDDEPFTALLDRIRTGDLTAFGHTEVPFERLVEVLDPPRSTAYTPLFQVLLEFQDTERPEIELPDLTVRALDLEPMLALFDLQLSIAETTGADGPAGIRGAFTYATDLFDADTVASFADRFVRIVEAITAAPDLAVGSIDIVTDRELADLTPARGLPPVSPQLWPELLTSVAAILPDAVALRFADRQITYAELDAWSTRLARLLVGEYRLGPETVVALALTRSLESVAVVWAVTKTGAAFVPVDPAYPPERVSYMLTDSAAALGITTAAHRAALPVQVPWLVLDDPAVTDRIAAADTAPITDADRTAPLHFDHPAYLIYTSGSTGRPKGVVVTHRGMTNLNAEVRSHFTITHHARVSHLASPSFDASIFEFTKAFCAGATLVIVPPDVYGGDELARLLREEKVTHAFITPTALASLDPTGLDDLEVLVVAGEACPPELVARWAPGRRMFNGYGPSEATIETSVSPPLRPGHTVTIGAPAVGFHQAVLDDRLRPVPVGVAGELYIAGAGVARGYHRRPDLTATRFVADPYGDPGERMYRTGDVVRWRHDGTVEYLGRSDFQVKVRGFRIELGEIDAALTAHDAIAFAHTIGHTAPSGDTVLVSYVLPDLTDTTAGQIDPRALRAWAAARLPGHMVPATVVLLDELPLTPVGKLDRRALPVPDLTRLGGDYRAPSTDLEATVAEIVAEILGHPQVSVDDNFFDLGGNSLIATRVVARLNAALGTDAGVRAVFEAPTVRALAARILDDHGGHGRVPLVAAERPDRLPLSPAQQRMWFVNQFDTTSAAYNIPLAIRLSGRLDVAALTAAVRDVLDRHESLRTWYPGDEHGPRQVIVDTDRVLPVLTARPVTAEELPPALGEFVGAGFDVAAAVPVRLRLWRLDEHTHVLAVVVHHIAADGSSMAPLARDLMLAYTARTTGTAPDRAPLPVQYADYALWQRRLLGDPDDPASLAATQLQFWRDTLADAPELLPLPTDRPRPTQRSFRGALHHFTVPTAVQRRLEVLAAEHDTTVFMAVHAGFAALLARLTGTSDIVIGSPVAGRGHRALDDLVGMFVNTVVLRTPVDGALSFTDHLHRTREIDLAAFGHTELPFETLVDVLAPARETDRSPLFQVVLEYGNTEPARLVLPELEVDALDPELPVAKFDLQLTLQNTDPAGAGETDGIPAAFTYATDLFDPITVASFAQRLVRLLDAVTADPYRPIGDVDLLTADERPAAPVPPHPVPDSLLDVYARGAGRDPAATAVTAPDGALRYAELTDRVQRLARLLTEHGAGPDRLVAVALPRGTDLIVALLAVLHSGAAYLPIDVAFPPDRLAYMFDDAAPVCLLTTAEHAAGLPPHTPPIVDLHDPAVRTRLTEMPTGADGLPQVHPDAAAYVIYTSGSTGRPKGVVVPHRTVVTLLTDTTEMFGFDAADVWTLFHSYAFDFSVWELWGALAHGARLVVVDYHTARNPQEFLALLRRERVTVLNQTPTAFYQLIDADRAAAADLPALRRVVFGGEALDFAQLDRWYRRHDDTAPTLVNMYGITETTVHVTARTITRDLAATAAASLIGAPLPSLRLHILDSRLHPVPTGVIGELYVSGAQLSRGYLRRPDLTATRFVADPHGTSGQRLYRTGDLARRTRDGEIEYLGRADFQVQLRGFRIELGEIEAALLRAPGVARAVVVVHTAPGTTTERLVGYVVPETGHDLDVDVVLNHAAGQLAAYMLPSTLVVLDTLPVTATGKLDRRALPAPDFAARTTVSRAPARGPETVLVELFAQVLGLPTVGVDDSFFALGGDSIMSIQLVSRAKAAGLDLTPRAVFEHKTPAALAAVVGTAAPTETLAELPGGGVGDLPLPPIAHWMLDRGGSIGRYSQALLLRLPTGLDAATLRAIVTAVLDRHDMLRVQLRPAPDTPGGHLLHVPAPGSVDAGTVIHRVPVTSAADSDEFFALAATELDAAADRLDPYRGRVVQLVWFDTASGAGRLLVVIHHLAVDGVSWRILVPDLAAAWAATATGAGALLPPPTGTSVRRWAHALRDAAPTRRTELDFWRRVLDGPNPPLGHRAFDPVRDTNATVTTLTTALPTAVTEALLTAVPTAFHGAVDHGLLTALALAVAAWRRDRGHDPASLLLNLEGHGRDSTAAAGADLSGTVGWFTTIHPLRLDLTGIDLDDAFAAGPAAGRAVKTVKEHLAAVPDHGTGFGLLRHLDADTAARLADAPVPQVSFNYLGRPTAGITDTDTAWLPIDGFPHGGAQSPDMPAAAVLDINAVTTDTPNGPVLEVHWSYPAGLLDAADVTALADRFATAATALTRHTRSPHAGGLTPSDLPLVRLHQDVIERLEQRYGRLDTVWPTAPLQTGLLFHALLAGDRPDAYIVQLVLDLRGEVDANRLRRALQLLLDRHPALRAAFPAAGDGHVQVVPTHVEVPFTVADTSDDPDPDDAAAQLLALDRRTRFDTETAPLLRATVVHTGPGRHLLAVTNHHLLLDGWSTPVLIRELLVLYTTDGDLRALPPAPHYGSYLSWLADRDPHASLDAYRRALAGVDEPTLLAPQHRPGTTAGISEDLDVDLDTALSVRLHDTATARGITVNTLVQTAWGLVLGALTGRTDVVFGATVSGRPPQIPGIEAMVGLFINTVPVRITVRPGDTVGALVDRIQAEQVALLDHHHLDLGTLDRHLGAAVRFDTLTVFESYPVERAGLDRDTDLAGMRVADIVGRDAAHYPLSVVVHTDTAVHLRMKYLPEVFDRAAVAAIAARITAVLDALTADPATPITALPALTAAEQAALLPVHGPAGGGDATLPQLLAATAAAHPDAPALRDGQRVLTYRELDERSTRLARVLPRHGAGPETFVALGIARSIESVTAMWAITKTGAAFVPVDPRYPAERVAFMLDDCGATVGLTTAAHRAQLPDTVPWLLLDDLDRAAAGEDPAALGDTDRPATLRLDHPAYLIYTSGSTGRPKGVLTTHRSLENFARDQRTRFGAGPGARVMHVSSPSFDASIFEYLLAFGTGAELVIVPPHIVGGAELGALLREQRITHGFITPAALASLDPADLTDLTDLAVGGEAWPADLQVTWAPGRRLVDAYGPTETTIMAAISDPLGVDEPLTLGGPLRGVHAVVLDPALRPVPFGAVGELYLAGWGLARGYHARPALTAARFVADPYGAPGERMYRTGDLVRWVGDLDAQDLRLDYVGRSDFQIKIRGFRVELGEIDAVLAAHPSVGFAATVAHRAPSGETVLVAHLHPAPGADIDPTAVKSHVAERLPAHMVPTVISVLDEIPLTPVGKLDRAALPAPELRAATDDRPAPTDPLESLVADELAEVLGLDRLAADDNFFDLGGNSLLATRAVARLGDRLGRPVPVRALFEAPTVTALAAHLDERPATTDTAEPAAGTTLGPVAGPRPHHIPLSPAQQRLWFINQFDPTSAAYNIPLAIRLSGHLSPAALGAALHDLLTRHESLRTVYPASATGPHQRILAAADAPLPLDVVPATEDTAPTAVADFLGAGFDVTVDIPVRARVFAFDRDDHLAVLVVHHIAADGGSTGPLARDLMIAYAARSRGETPTFGPLPVQYADYTLWQLDRLGDPAAPGSLAADQTAYWQDRLAGLPEVLALPTDRPRPPQQSFRGDITRFTVDADLLARLQQLAADRHSTVFMTVHAAFAVLLARLSGSDDIAVGSPVAGRGHRALDEVVGMFVNTVVLRTPVPAERSFTDLLTAVTDSDLDAFAHADLPFDRVVDTLAPTRSTAHSPLFQVSLEFHTAELPAVELPHLSVHGVALDPVVCNFDLELLIGENTTGGLDAAFVYATDLFDAETVRGFADRFGRLLHTIAADPHRPVGDLDLLTTAEHTALVPAIGPQPEPAVLWPQLLDTAVAAAPDAVAVVDGDRQVTYRELDARATRLARRLLDRGAGPEQVIALAVPRSLDSVTAVWATVRSGAAFVPVDPTYPADRIAFMLGDSAARIGITVAAHRDALPDEVDWLVLDDLDLITGPVAPIDHADRPAVLHPDHPAYLIYTSGSTGRPKGVTVTHRGLASLAREERDRLQVTAAARVSHLASPSFDASIFEQMMALSAAATLVVVPPHVYGGDDLAAVLRAQRVSHAFITPTALASLDPDTVPELHTLLVAGEALPPELVARWAHSRRMIDAYGPTEATIMTSLDDPLTAGEPVTIGTPSRGFRALVLDGRLQPVPVGVAGELYVAGPGLARGYHARPALTAARFVPDPTAAGERMYRTGDLVRWTTDHRLDYVGRTDFQVKIRGFRVELGEIDTALTAHPQVVFAHTLGHTAPSGQALPVSYIRLTPNAEVTAAEVRTFVAQHLPPHMVPAVITVLDDIPLTPAGKLDRAALPAPEFTAPAGDYRAPRTDLEKLLTDLFAEHLGLDRAGVDDDFFERGGTSLLATRLLPALGERLGRRVPIASIFTHPTPAELAAHLSSGDPEASNGIDEAFRVLVPLRPGTGTALFCIHPAAGLAWPYSTLAHRLDDRPVYGLQLPALSGGPRHDTITALARHYVREIRRVQPHGPYHLLGWSLGGVVAHAVAVELRRAGEIVDTLALLDSHLVVGASPAVGTRDMLRDLGLPVDDDEPSFEHAAAVLDEAFGGGTGLTAAHLERLHAGSTDTARAARRHEPDTFDGDALFFTAARSDAPIPAVAAWHNVIAGEIHQYRLDCAHHEMVSARAVETIIAVLSARLTESDATLRRWARAEVPVAARNGNRRN</sequence>
<gene>
    <name evidence="9" type="primary">lgrD_1</name>
    <name evidence="9" type="ORF">NCTC13296_00989</name>
</gene>
<keyword evidence="3" id="KW-0596">Phosphopantetheine</keyword>
<dbReference type="EC" id="5.1.1.11" evidence="9"/>
<dbReference type="Gene3D" id="3.40.50.12780">
    <property type="entry name" value="N-terminal domain of ligase-like"/>
    <property type="match status" value="1"/>
</dbReference>
<feature type="domain" description="Carrier" evidence="8">
    <location>
        <begin position="4407"/>
        <end position="4481"/>
    </location>
</feature>
<dbReference type="Pfam" id="PF00501">
    <property type="entry name" value="AMP-binding"/>
    <property type="match status" value="6"/>
</dbReference>
<dbReference type="GO" id="GO:0072330">
    <property type="term" value="P:monocarboxylic acid biosynthetic process"/>
    <property type="evidence" value="ECO:0007669"/>
    <property type="project" value="UniProtKB-ARBA"/>
</dbReference>
<keyword evidence="6" id="KW-0045">Antibiotic biosynthesis</keyword>
<dbReference type="NCBIfam" id="NF003417">
    <property type="entry name" value="PRK04813.1"/>
    <property type="match status" value="6"/>
</dbReference>
<dbReference type="NCBIfam" id="TIGR01720">
    <property type="entry name" value="NRPS-para261"/>
    <property type="match status" value="1"/>
</dbReference>
<evidence type="ECO:0000313" key="9">
    <source>
        <dbReference type="EMBL" id="SUE14156.1"/>
    </source>
</evidence>
<dbReference type="Pfam" id="PF00550">
    <property type="entry name" value="PP-binding"/>
    <property type="match status" value="6"/>
</dbReference>
<dbReference type="GO" id="GO:0009239">
    <property type="term" value="P:enterobactin biosynthetic process"/>
    <property type="evidence" value="ECO:0007669"/>
    <property type="project" value="TreeGrafter"/>
</dbReference>
<dbReference type="GO" id="GO:0031177">
    <property type="term" value="F:phosphopantetheine binding"/>
    <property type="evidence" value="ECO:0007669"/>
    <property type="project" value="InterPro"/>
</dbReference>
<dbReference type="Gene3D" id="1.10.1200.10">
    <property type="entry name" value="ACP-like"/>
    <property type="match status" value="5"/>
</dbReference>
<evidence type="ECO:0000256" key="1">
    <source>
        <dbReference type="ARBA" id="ARBA00001957"/>
    </source>
</evidence>
<dbReference type="CDD" id="cd19540">
    <property type="entry name" value="LCL_NRPS-like"/>
    <property type="match status" value="4"/>
</dbReference>
<comment type="similarity">
    <text evidence="2">Belongs to the ATP-dependent AMP-binding enzyme family.</text>
</comment>
<evidence type="ECO:0000256" key="4">
    <source>
        <dbReference type="ARBA" id="ARBA00022553"/>
    </source>
</evidence>
<dbReference type="Gene3D" id="3.30.300.30">
    <property type="match status" value="6"/>
</dbReference>
<dbReference type="RefSeq" id="WP_115311575.1">
    <property type="nucleotide sequence ID" value="NZ_UGVI01000001.1"/>
</dbReference>
<evidence type="ECO:0000256" key="3">
    <source>
        <dbReference type="ARBA" id="ARBA00022450"/>
    </source>
</evidence>
<keyword evidence="5" id="KW-0677">Repeat</keyword>
<dbReference type="SMART" id="SM01294">
    <property type="entry name" value="PKS_PP_betabranch"/>
    <property type="match status" value="1"/>
</dbReference>
<dbReference type="Gene3D" id="3.30.559.10">
    <property type="entry name" value="Chloramphenicol acetyltransferase-like domain"/>
    <property type="match status" value="7"/>
</dbReference>
<dbReference type="Gene3D" id="3.40.50.980">
    <property type="match status" value="10"/>
</dbReference>
<dbReference type="Pfam" id="PF00975">
    <property type="entry name" value="Thioesterase"/>
    <property type="match status" value="1"/>
</dbReference>
<dbReference type="GO" id="GO:0047527">
    <property type="term" value="F:2,3-dihydroxybenzoate-serine ligase activity"/>
    <property type="evidence" value="ECO:0007669"/>
    <property type="project" value="TreeGrafter"/>
</dbReference>
<dbReference type="GO" id="GO:0005829">
    <property type="term" value="C:cytosol"/>
    <property type="evidence" value="ECO:0007669"/>
    <property type="project" value="TreeGrafter"/>
</dbReference>
<dbReference type="FunFam" id="1.10.1200.10:FF:000005">
    <property type="entry name" value="Nonribosomal peptide synthetase 1"/>
    <property type="match status" value="1"/>
</dbReference>
<dbReference type="InterPro" id="IPR000873">
    <property type="entry name" value="AMP-dep_synth/lig_dom"/>
</dbReference>
<dbReference type="GO" id="GO:0047462">
    <property type="term" value="F:phenylalanine racemase (ATP-hydrolyzing) activity"/>
    <property type="evidence" value="ECO:0007669"/>
    <property type="project" value="UniProtKB-EC"/>
</dbReference>
<dbReference type="SUPFAM" id="SSF56801">
    <property type="entry name" value="Acetyl-CoA synthetase-like"/>
    <property type="match status" value="6"/>
</dbReference>
<evidence type="ECO:0000256" key="5">
    <source>
        <dbReference type="ARBA" id="ARBA00022737"/>
    </source>
</evidence>
<feature type="domain" description="Carrier" evidence="8">
    <location>
        <begin position="5946"/>
        <end position="6021"/>
    </location>
</feature>
<dbReference type="InterPro" id="IPR023213">
    <property type="entry name" value="CAT-like_dom_sf"/>
</dbReference>
<dbReference type="InterPro" id="IPR010060">
    <property type="entry name" value="NRPS_synth"/>
</dbReference>
<dbReference type="Pfam" id="PF13193">
    <property type="entry name" value="AMP-binding_C"/>
    <property type="match status" value="5"/>
</dbReference>
<dbReference type="FunFam" id="3.40.50.12780:FF:000012">
    <property type="entry name" value="Non-ribosomal peptide synthetase"/>
    <property type="match status" value="4"/>
</dbReference>
<organism evidence="9 10">
    <name type="scientific">Rhodococcus gordoniae</name>
    <dbReference type="NCBI Taxonomy" id="223392"/>
    <lineage>
        <taxon>Bacteria</taxon>
        <taxon>Bacillati</taxon>
        <taxon>Actinomycetota</taxon>
        <taxon>Actinomycetes</taxon>
        <taxon>Mycobacteriales</taxon>
        <taxon>Nocardiaceae</taxon>
        <taxon>Rhodococcus</taxon>
    </lineage>
</organism>
<dbReference type="SUPFAM" id="SSF47336">
    <property type="entry name" value="ACP-like"/>
    <property type="match status" value="6"/>
</dbReference>
<dbReference type="PROSITE" id="PS00455">
    <property type="entry name" value="AMP_BINDING"/>
    <property type="match status" value="6"/>
</dbReference>
<dbReference type="Gene3D" id="3.40.50.1820">
    <property type="entry name" value="alpha/beta hydrolase"/>
    <property type="match status" value="1"/>
</dbReference>
<dbReference type="SUPFAM" id="SSF52777">
    <property type="entry name" value="CoA-dependent acyltransferases"/>
    <property type="match status" value="15"/>
</dbReference>
<dbReference type="InterPro" id="IPR020802">
    <property type="entry name" value="TesA-like"/>
</dbReference>
<dbReference type="FunFam" id="1.10.1200.10:FF:000016">
    <property type="entry name" value="Non-ribosomal peptide synthase"/>
    <property type="match status" value="3"/>
</dbReference>
<dbReference type="FunFam" id="2.30.38.10:FF:000001">
    <property type="entry name" value="Non-ribosomal peptide synthetase PvdI"/>
    <property type="match status" value="3"/>
</dbReference>
<feature type="region of interest" description="Disordered" evidence="7">
    <location>
        <begin position="6021"/>
        <end position="6041"/>
    </location>
</feature>
<dbReference type="GO" id="GO:0009366">
    <property type="term" value="C:enterobactin synthetase complex"/>
    <property type="evidence" value="ECO:0007669"/>
    <property type="project" value="TreeGrafter"/>
</dbReference>
<dbReference type="Proteomes" id="UP000254569">
    <property type="component" value="Unassembled WGS sequence"/>
</dbReference>
<dbReference type="InterPro" id="IPR009081">
    <property type="entry name" value="PP-bd_ACP"/>
</dbReference>
<dbReference type="Pfam" id="PF00668">
    <property type="entry name" value="Condensation"/>
    <property type="match status" value="7"/>
</dbReference>
<feature type="domain" description="Carrier" evidence="8">
    <location>
        <begin position="3338"/>
        <end position="3413"/>
    </location>
</feature>
<reference evidence="9 10" key="1">
    <citation type="submission" date="2018-06" db="EMBL/GenBank/DDBJ databases">
        <authorList>
            <consortium name="Pathogen Informatics"/>
            <person name="Doyle S."/>
        </authorList>
    </citation>
    <scope>NUCLEOTIDE SEQUENCE [LARGE SCALE GENOMIC DNA]</scope>
    <source>
        <strain evidence="9 10">NCTC13296</strain>
    </source>
</reference>
<dbReference type="InterPro" id="IPR029058">
    <property type="entry name" value="AB_hydrolase_fold"/>
</dbReference>
<evidence type="ECO:0000256" key="6">
    <source>
        <dbReference type="ARBA" id="ARBA00023194"/>
    </source>
</evidence>
<dbReference type="PROSITE" id="PS50075">
    <property type="entry name" value="CARRIER"/>
    <property type="match status" value="6"/>
</dbReference>
<dbReference type="SUPFAM" id="SSF53474">
    <property type="entry name" value="alpha/beta-Hydrolases"/>
    <property type="match status" value="1"/>
</dbReference>
<dbReference type="CDD" id="cd17646">
    <property type="entry name" value="A_NRPS_AB3403-like"/>
    <property type="match status" value="1"/>
</dbReference>
<keyword evidence="4" id="KW-0597">Phosphoprotein</keyword>
<evidence type="ECO:0000259" key="8">
    <source>
        <dbReference type="PROSITE" id="PS50075"/>
    </source>
</evidence>
<dbReference type="SMART" id="SM00823">
    <property type="entry name" value="PKS_PP"/>
    <property type="match status" value="6"/>
</dbReference>
<dbReference type="GO" id="GO:0008610">
    <property type="term" value="P:lipid biosynthetic process"/>
    <property type="evidence" value="ECO:0007669"/>
    <property type="project" value="UniProtKB-ARBA"/>
</dbReference>
<feature type="region of interest" description="Disordered" evidence="7">
    <location>
        <begin position="467"/>
        <end position="486"/>
    </location>
</feature>
<dbReference type="Gene3D" id="2.30.38.10">
    <property type="entry name" value="Luciferase, Domain 3"/>
    <property type="match status" value="5"/>
</dbReference>
<dbReference type="PANTHER" id="PTHR45527">
    <property type="entry name" value="NONRIBOSOMAL PEPTIDE SYNTHETASE"/>
    <property type="match status" value="1"/>
</dbReference>
<dbReference type="InterPro" id="IPR001031">
    <property type="entry name" value="Thioesterase"/>
</dbReference>
<evidence type="ECO:0000313" key="10">
    <source>
        <dbReference type="Proteomes" id="UP000254569"/>
    </source>
</evidence>
<dbReference type="GO" id="GO:0043041">
    <property type="term" value="P:amino acid activation for nonribosomal peptide biosynthetic process"/>
    <property type="evidence" value="ECO:0007669"/>
    <property type="project" value="TreeGrafter"/>
</dbReference>
<dbReference type="InterPro" id="IPR045851">
    <property type="entry name" value="AMP-bd_C_sf"/>
</dbReference>
<dbReference type="UniPathway" id="UPA00011"/>
<dbReference type="PROSITE" id="PS00012">
    <property type="entry name" value="PHOSPHOPANTETHEINE"/>
    <property type="match status" value="4"/>
</dbReference>
<dbReference type="InterPro" id="IPR025110">
    <property type="entry name" value="AMP-bd_C"/>
</dbReference>
<dbReference type="InterPro" id="IPR020806">
    <property type="entry name" value="PKS_PP-bd"/>
</dbReference>
<dbReference type="InterPro" id="IPR042099">
    <property type="entry name" value="ANL_N_sf"/>
</dbReference>
<comment type="cofactor">
    <cofactor evidence="1">
        <name>pantetheine 4'-phosphate</name>
        <dbReference type="ChEBI" id="CHEBI:47942"/>
    </cofactor>
</comment>
<dbReference type="PANTHER" id="PTHR45527:SF1">
    <property type="entry name" value="FATTY ACID SYNTHASE"/>
    <property type="match status" value="1"/>
</dbReference>
<proteinExistence type="inferred from homology"/>
<dbReference type="InterPro" id="IPR001242">
    <property type="entry name" value="Condensation_dom"/>
</dbReference>
<dbReference type="FunFam" id="3.40.50.980:FF:000002">
    <property type="entry name" value="Enterobactin synthetase component F"/>
    <property type="match status" value="2"/>
</dbReference>
<dbReference type="InterPro" id="IPR020845">
    <property type="entry name" value="AMP-binding_CS"/>
</dbReference>
<evidence type="ECO:0000256" key="2">
    <source>
        <dbReference type="ARBA" id="ARBA00006432"/>
    </source>
</evidence>
<dbReference type="NCBIfam" id="TIGR01733">
    <property type="entry name" value="AA-adenyl-dom"/>
    <property type="match status" value="6"/>
</dbReference>
<keyword evidence="9" id="KW-0413">Isomerase</keyword>
<feature type="domain" description="Carrier" evidence="8">
    <location>
        <begin position="7001"/>
        <end position="7076"/>
    </location>
</feature>
<dbReference type="InterPro" id="IPR006162">
    <property type="entry name" value="Ppantetheine_attach_site"/>
</dbReference>
<dbReference type="OrthoDB" id="5475787at2"/>